<dbReference type="eggNOG" id="KOG0156">
    <property type="taxonomic scope" value="Eukaryota"/>
</dbReference>
<reference evidence="1 2" key="1">
    <citation type="journal article" date="2013" name="Front. Plant Sci.">
        <title>The Reference Genome of the Halophytic Plant Eutrema salsugineum.</title>
        <authorList>
            <person name="Yang R."/>
            <person name="Jarvis D.E."/>
            <person name="Chen H."/>
            <person name="Beilstein M.A."/>
            <person name="Grimwood J."/>
            <person name="Jenkins J."/>
            <person name="Shu S."/>
            <person name="Prochnik S."/>
            <person name="Xin M."/>
            <person name="Ma C."/>
            <person name="Schmutz J."/>
            <person name="Wing R.A."/>
            <person name="Mitchell-Olds T."/>
            <person name="Schumaker K.S."/>
            <person name="Wang X."/>
        </authorList>
    </citation>
    <scope>NUCLEOTIDE SEQUENCE [LARGE SCALE GENOMIC DNA]</scope>
</reference>
<dbReference type="KEGG" id="eus:EUTSA_v10019536mg"/>
<keyword evidence="2" id="KW-1185">Reference proteome</keyword>
<dbReference type="Proteomes" id="UP000030689">
    <property type="component" value="Unassembled WGS sequence"/>
</dbReference>
<dbReference type="GO" id="GO:0020037">
    <property type="term" value="F:heme binding"/>
    <property type="evidence" value="ECO:0007669"/>
    <property type="project" value="InterPro"/>
</dbReference>
<sequence>MLSRTSRIYHVAPTLLIHEASEDFMVAGYNVPQTFKGADQKLIPFEIERRACSWFGLAQRVVNLALGSLVQYFRGVESWKSKCGHERRKHDAPSNTNAV</sequence>
<dbReference type="AlphaFoldDB" id="V4KAY7"/>
<gene>
    <name evidence="1" type="ORF">EUTSA_v10019536mg</name>
</gene>
<evidence type="ECO:0000313" key="2">
    <source>
        <dbReference type="Proteomes" id="UP000030689"/>
    </source>
</evidence>
<dbReference type="InterPro" id="IPR036396">
    <property type="entry name" value="Cyt_P450_sf"/>
</dbReference>
<evidence type="ECO:0000313" key="1">
    <source>
        <dbReference type="EMBL" id="ESQ28259.1"/>
    </source>
</evidence>
<dbReference type="GO" id="GO:0016705">
    <property type="term" value="F:oxidoreductase activity, acting on paired donors, with incorporation or reduction of molecular oxygen"/>
    <property type="evidence" value="ECO:0007669"/>
    <property type="project" value="InterPro"/>
</dbReference>
<proteinExistence type="predicted"/>
<dbReference type="EMBL" id="KI517953">
    <property type="protein sequence ID" value="ESQ28259.1"/>
    <property type="molecule type" value="Genomic_DNA"/>
</dbReference>
<dbReference type="GO" id="GO:0004497">
    <property type="term" value="F:monooxygenase activity"/>
    <property type="evidence" value="ECO:0007669"/>
    <property type="project" value="InterPro"/>
</dbReference>
<organism evidence="1 2">
    <name type="scientific">Eutrema salsugineum</name>
    <name type="common">Saltwater cress</name>
    <name type="synonym">Sisymbrium salsugineum</name>
    <dbReference type="NCBI Taxonomy" id="72664"/>
    <lineage>
        <taxon>Eukaryota</taxon>
        <taxon>Viridiplantae</taxon>
        <taxon>Streptophyta</taxon>
        <taxon>Embryophyta</taxon>
        <taxon>Tracheophyta</taxon>
        <taxon>Spermatophyta</taxon>
        <taxon>Magnoliopsida</taxon>
        <taxon>eudicotyledons</taxon>
        <taxon>Gunneridae</taxon>
        <taxon>Pentapetalae</taxon>
        <taxon>rosids</taxon>
        <taxon>malvids</taxon>
        <taxon>Brassicales</taxon>
        <taxon>Brassicaceae</taxon>
        <taxon>Eutremeae</taxon>
        <taxon>Eutrema</taxon>
    </lineage>
</organism>
<protein>
    <submittedName>
        <fullName evidence="1">Uncharacterized protein</fullName>
    </submittedName>
</protein>
<name>V4KAY7_EUTSA</name>
<accession>V4KAY7</accession>
<dbReference type="SUPFAM" id="SSF48264">
    <property type="entry name" value="Cytochrome P450"/>
    <property type="match status" value="1"/>
</dbReference>
<dbReference type="GO" id="GO:0005506">
    <property type="term" value="F:iron ion binding"/>
    <property type="evidence" value="ECO:0007669"/>
    <property type="project" value="InterPro"/>
</dbReference>
<dbReference type="STRING" id="72664.V4KAY7"/>
<dbReference type="Gramene" id="ESQ28259">
    <property type="protein sequence ID" value="ESQ28259"/>
    <property type="gene ID" value="EUTSA_v10019536mg"/>
</dbReference>